<dbReference type="EC" id="3.5.1.28" evidence="5"/>
<dbReference type="InterPro" id="IPR050695">
    <property type="entry name" value="N-acetylmuramoyl_amidase_3"/>
</dbReference>
<sequence length="438" mass="43854">MFSRQLFYRKPKIVRAGLCLVVTTAATCAGLAPTASAAPAAPAQPPSNLSTKLSGKTVFLDPGHQGSGQNLDRPVNNGYGGTKACQTTGMTALDGTPEHTINWKVANLVKQSLEVLGARVVLSRQDDTGWGGCVDERAAAANRSGANVAISIHADSAPAQDHGFHLIVPKLPVPDLRAAEVQATAGMAASKSVRDAYKRAGFTAAGYAGAVDGMQTRSDIAGPALTEVPNVFIEMGNGANKNDAAQLVSNEGQIKHAIAITTGLVTYLLGAASTGSADSPAASPIPQPNAAPAGNDGSAPQNAAPAVNSTPETTTPAAPQQGTPNAYTPGAAQPQSAPGTAPQYQTAPGTLPQNQTTPGTTPQAGTTPGTQAQPGAPKSVDPNSAASMLVTAAIQLLAPLATSLGLGDVANSELVNLAYTLVSTLIGAAGNAVATATK</sequence>
<evidence type="ECO:0000256" key="1">
    <source>
        <dbReference type="ARBA" id="ARBA00022801"/>
    </source>
</evidence>
<dbReference type="EMBL" id="JBIAQY010000010">
    <property type="protein sequence ID" value="MFF3571551.1"/>
    <property type="molecule type" value="Genomic_DNA"/>
</dbReference>
<dbReference type="GO" id="GO:0008745">
    <property type="term" value="F:N-acetylmuramoyl-L-alanine amidase activity"/>
    <property type="evidence" value="ECO:0007669"/>
    <property type="project" value="UniProtKB-EC"/>
</dbReference>
<evidence type="ECO:0000259" key="4">
    <source>
        <dbReference type="SMART" id="SM00646"/>
    </source>
</evidence>
<proteinExistence type="predicted"/>
<dbReference type="SUPFAM" id="SSF53187">
    <property type="entry name" value="Zn-dependent exopeptidases"/>
    <property type="match status" value="1"/>
</dbReference>
<organism evidence="5 6">
    <name type="scientific">Nocardia jiangxiensis</name>
    <dbReference type="NCBI Taxonomy" id="282685"/>
    <lineage>
        <taxon>Bacteria</taxon>
        <taxon>Bacillati</taxon>
        <taxon>Actinomycetota</taxon>
        <taxon>Actinomycetes</taxon>
        <taxon>Mycobacteriales</taxon>
        <taxon>Nocardiaceae</taxon>
        <taxon>Nocardia</taxon>
    </lineage>
</organism>
<dbReference type="CDD" id="cd02696">
    <property type="entry name" value="MurNAc-LAA"/>
    <property type="match status" value="1"/>
</dbReference>
<dbReference type="Proteomes" id="UP001601992">
    <property type="component" value="Unassembled WGS sequence"/>
</dbReference>
<keyword evidence="1 5" id="KW-0378">Hydrolase</keyword>
<accession>A0ABW6S8N4</accession>
<evidence type="ECO:0000256" key="3">
    <source>
        <dbReference type="SAM" id="SignalP"/>
    </source>
</evidence>
<feature type="chain" id="PRO_5045105123" evidence="3">
    <location>
        <begin position="38"/>
        <end position="438"/>
    </location>
</feature>
<dbReference type="RefSeq" id="WP_373281965.1">
    <property type="nucleotide sequence ID" value="NZ_JBIAQY010000010.1"/>
</dbReference>
<feature type="region of interest" description="Disordered" evidence="2">
    <location>
        <begin position="36"/>
        <end position="82"/>
    </location>
</feature>
<dbReference type="Gene3D" id="3.40.630.40">
    <property type="entry name" value="Zn-dependent exopeptidases"/>
    <property type="match status" value="1"/>
</dbReference>
<dbReference type="PANTHER" id="PTHR30404">
    <property type="entry name" value="N-ACETYLMURAMOYL-L-ALANINE AMIDASE"/>
    <property type="match status" value="1"/>
</dbReference>
<evidence type="ECO:0000313" key="6">
    <source>
        <dbReference type="Proteomes" id="UP001601992"/>
    </source>
</evidence>
<dbReference type="SMART" id="SM00646">
    <property type="entry name" value="Ami_3"/>
    <property type="match status" value="1"/>
</dbReference>
<dbReference type="Pfam" id="PF01520">
    <property type="entry name" value="Amidase_3"/>
    <property type="match status" value="1"/>
</dbReference>
<feature type="compositionally biased region" description="Polar residues" evidence="2">
    <location>
        <begin position="333"/>
        <end position="347"/>
    </location>
</feature>
<dbReference type="PANTHER" id="PTHR30404:SF0">
    <property type="entry name" value="N-ACETYLMURAMOYL-L-ALANINE AMIDASE AMIC"/>
    <property type="match status" value="1"/>
</dbReference>
<keyword evidence="6" id="KW-1185">Reference proteome</keyword>
<evidence type="ECO:0000313" key="5">
    <source>
        <dbReference type="EMBL" id="MFF3571551.1"/>
    </source>
</evidence>
<evidence type="ECO:0000256" key="2">
    <source>
        <dbReference type="SAM" id="MobiDB-lite"/>
    </source>
</evidence>
<protein>
    <submittedName>
        <fullName evidence="5">N-acetylmuramoyl-L-alanine amidase</fullName>
        <ecNumber evidence="5">3.5.1.28</ecNumber>
    </submittedName>
</protein>
<gene>
    <name evidence="5" type="ORF">ACFYXQ_27605</name>
</gene>
<keyword evidence="3" id="KW-0732">Signal</keyword>
<feature type="compositionally biased region" description="Low complexity" evidence="2">
    <location>
        <begin position="310"/>
        <end position="324"/>
    </location>
</feature>
<feature type="domain" description="MurNAc-LAA" evidence="4">
    <location>
        <begin position="138"/>
        <end position="265"/>
    </location>
</feature>
<feature type="compositionally biased region" description="Low complexity" evidence="2">
    <location>
        <begin position="348"/>
        <end position="377"/>
    </location>
</feature>
<feature type="region of interest" description="Disordered" evidence="2">
    <location>
        <begin position="275"/>
        <end position="383"/>
    </location>
</feature>
<comment type="caution">
    <text evidence="5">The sequence shown here is derived from an EMBL/GenBank/DDBJ whole genome shotgun (WGS) entry which is preliminary data.</text>
</comment>
<name>A0ABW6S8N4_9NOCA</name>
<dbReference type="InterPro" id="IPR002508">
    <property type="entry name" value="MurNAc-LAA_cat"/>
</dbReference>
<feature type="signal peptide" evidence="3">
    <location>
        <begin position="1"/>
        <end position="37"/>
    </location>
</feature>
<reference evidence="5 6" key="1">
    <citation type="submission" date="2024-10" db="EMBL/GenBank/DDBJ databases">
        <title>The Natural Products Discovery Center: Release of the First 8490 Sequenced Strains for Exploring Actinobacteria Biosynthetic Diversity.</title>
        <authorList>
            <person name="Kalkreuter E."/>
            <person name="Kautsar S.A."/>
            <person name="Yang D."/>
            <person name="Bader C.D."/>
            <person name="Teijaro C.N."/>
            <person name="Fluegel L."/>
            <person name="Davis C.M."/>
            <person name="Simpson J.R."/>
            <person name="Lauterbach L."/>
            <person name="Steele A.D."/>
            <person name="Gui C."/>
            <person name="Meng S."/>
            <person name="Li G."/>
            <person name="Viehrig K."/>
            <person name="Ye F."/>
            <person name="Su P."/>
            <person name="Kiefer A.F."/>
            <person name="Nichols A."/>
            <person name="Cepeda A.J."/>
            <person name="Yan W."/>
            <person name="Fan B."/>
            <person name="Jiang Y."/>
            <person name="Adhikari A."/>
            <person name="Zheng C.-J."/>
            <person name="Schuster L."/>
            <person name="Cowan T.M."/>
            <person name="Smanski M.J."/>
            <person name="Chevrette M.G."/>
            <person name="De Carvalho L.P.S."/>
            <person name="Shen B."/>
        </authorList>
    </citation>
    <scope>NUCLEOTIDE SEQUENCE [LARGE SCALE GENOMIC DNA]</scope>
    <source>
        <strain evidence="5 6">NPDC002593</strain>
    </source>
</reference>